<keyword evidence="7" id="KW-0793">Thylakoid</keyword>
<evidence type="ECO:0000256" key="9">
    <source>
        <dbReference type="SAM" id="Phobius"/>
    </source>
</evidence>
<evidence type="ECO:0000256" key="8">
    <source>
        <dbReference type="ARBA" id="ARBA00023136"/>
    </source>
</evidence>
<evidence type="ECO:0000256" key="7">
    <source>
        <dbReference type="ARBA" id="ARBA00023078"/>
    </source>
</evidence>
<dbReference type="SUPFAM" id="SSF81563">
    <property type="entry name" value="Photosystem I reaction center subunit X, PsaK"/>
    <property type="match status" value="1"/>
</dbReference>
<dbReference type="RefSeq" id="WP_186538844.1">
    <property type="nucleotide sequence ID" value="NZ_RSCL01000004.1"/>
</dbReference>
<gene>
    <name evidence="10" type="ORF">DSM106972_022070</name>
</gene>
<dbReference type="Gene3D" id="1.20.860.20">
    <property type="entry name" value="Photosystem I PsaK, reaction centre"/>
    <property type="match status" value="1"/>
</dbReference>
<evidence type="ECO:0008006" key="12">
    <source>
        <dbReference type="Google" id="ProtNLM"/>
    </source>
</evidence>
<evidence type="ECO:0000256" key="6">
    <source>
        <dbReference type="ARBA" id="ARBA00022989"/>
    </source>
</evidence>
<evidence type="ECO:0000256" key="1">
    <source>
        <dbReference type="ARBA" id="ARBA00004141"/>
    </source>
</evidence>
<dbReference type="InterPro" id="IPR000549">
    <property type="entry name" value="PSI_PsaG/PsaK"/>
</dbReference>
<comment type="similarity">
    <text evidence="2">Belongs to the PsaG/PsaK family.</text>
</comment>
<evidence type="ECO:0000313" key="10">
    <source>
        <dbReference type="EMBL" id="RUT07947.1"/>
    </source>
</evidence>
<dbReference type="InterPro" id="IPR017492">
    <property type="entry name" value="PSI_PsaK"/>
</dbReference>
<proteinExistence type="inferred from homology"/>
<evidence type="ECO:0000313" key="11">
    <source>
        <dbReference type="Proteomes" id="UP000271624"/>
    </source>
</evidence>
<reference evidence="10" key="1">
    <citation type="submission" date="2018-12" db="EMBL/GenBank/DDBJ databases">
        <authorList>
            <person name="Will S."/>
            <person name="Neumann-Schaal M."/>
            <person name="Henke P."/>
        </authorList>
    </citation>
    <scope>NUCLEOTIDE SEQUENCE</scope>
    <source>
        <strain evidence="10">PCC 7102</strain>
    </source>
</reference>
<dbReference type="Pfam" id="PF01241">
    <property type="entry name" value="PSI_PSAK"/>
    <property type="match status" value="1"/>
</dbReference>
<dbReference type="NCBIfam" id="TIGR03049">
    <property type="entry name" value="PS_I_psaK"/>
    <property type="match status" value="1"/>
</dbReference>
<evidence type="ECO:0000256" key="3">
    <source>
        <dbReference type="ARBA" id="ARBA00022531"/>
    </source>
</evidence>
<feature type="transmembrane region" description="Helical" evidence="9">
    <location>
        <begin position="35"/>
        <end position="54"/>
    </location>
</feature>
<dbReference type="GO" id="GO:0042651">
    <property type="term" value="C:thylakoid membrane"/>
    <property type="evidence" value="ECO:0007669"/>
    <property type="project" value="InterPro"/>
</dbReference>
<feature type="transmembrane region" description="Helical" evidence="9">
    <location>
        <begin position="75"/>
        <end position="97"/>
    </location>
</feature>
<keyword evidence="6 9" id="KW-1133">Transmembrane helix</keyword>
<protein>
    <recommendedName>
        <fullName evidence="12">Photosystem I reaction center subunit PsaK</fullName>
    </recommendedName>
</protein>
<evidence type="ECO:0000256" key="5">
    <source>
        <dbReference type="ARBA" id="ARBA00022836"/>
    </source>
</evidence>
<evidence type="ECO:0000256" key="4">
    <source>
        <dbReference type="ARBA" id="ARBA00022692"/>
    </source>
</evidence>
<organism evidence="10 11">
    <name type="scientific">Dulcicalothrix desertica PCC 7102</name>
    <dbReference type="NCBI Taxonomy" id="232991"/>
    <lineage>
        <taxon>Bacteria</taxon>
        <taxon>Bacillati</taxon>
        <taxon>Cyanobacteriota</taxon>
        <taxon>Cyanophyceae</taxon>
        <taxon>Nostocales</taxon>
        <taxon>Calotrichaceae</taxon>
        <taxon>Dulcicalothrix</taxon>
    </lineage>
</organism>
<dbReference type="InterPro" id="IPR035982">
    <property type="entry name" value="PSI_centre_PsaK_sf"/>
</dbReference>
<dbReference type="GO" id="GO:0015979">
    <property type="term" value="P:photosynthesis"/>
    <property type="evidence" value="ECO:0007669"/>
    <property type="project" value="UniProtKB-KW"/>
</dbReference>
<dbReference type="InterPro" id="IPR037101">
    <property type="entry name" value="PSI_PsaK_bact"/>
</dbReference>
<dbReference type="NCBIfam" id="NF009693">
    <property type="entry name" value="PRK13216.1"/>
    <property type="match status" value="1"/>
</dbReference>
<name>A0A433VPC1_9CYAN</name>
<keyword evidence="3" id="KW-0602">Photosynthesis</keyword>
<dbReference type="PROSITE" id="PS01026">
    <property type="entry name" value="PHOTOSYSTEM_I_PSAGK"/>
    <property type="match status" value="1"/>
</dbReference>
<dbReference type="GO" id="GO:0009522">
    <property type="term" value="C:photosystem I"/>
    <property type="evidence" value="ECO:0007669"/>
    <property type="project" value="UniProtKB-KW"/>
</dbReference>
<evidence type="ECO:0000256" key="2">
    <source>
        <dbReference type="ARBA" id="ARBA00006458"/>
    </source>
</evidence>
<accession>A0A433VPC1</accession>
<dbReference type="EMBL" id="RSCL01000004">
    <property type="protein sequence ID" value="RUT07947.1"/>
    <property type="molecule type" value="Genomic_DNA"/>
</dbReference>
<sequence length="103" mass="10883">MFSTFISTLTFNFVSLLAAVQPTVPNSAVEWDWTGTYIIVGASLLALLIIPRTIEEPHVGNKMPLPFPSLFNNPSVGTFLAAMATGHIVGIGAVLGLTNLGVL</sequence>
<keyword evidence="11" id="KW-1185">Reference proteome</keyword>
<keyword evidence="8 9" id="KW-0472">Membrane</keyword>
<keyword evidence="5" id="KW-0603">Photosystem I</keyword>
<comment type="subcellular location">
    <subcellularLocation>
        <location evidence="1">Membrane</location>
        <topology evidence="1">Multi-pass membrane protein</topology>
    </subcellularLocation>
</comment>
<keyword evidence="4 9" id="KW-0812">Transmembrane</keyword>
<comment type="caution">
    <text evidence="10">The sequence shown here is derived from an EMBL/GenBank/DDBJ whole genome shotgun (WGS) entry which is preliminary data.</text>
</comment>
<reference evidence="10" key="2">
    <citation type="journal article" date="2019" name="Genome Biol. Evol.">
        <title>Day and night: Metabolic profiles and evolutionary relationships of six axenic non-marine cyanobacteria.</title>
        <authorList>
            <person name="Will S.E."/>
            <person name="Henke P."/>
            <person name="Boedeker C."/>
            <person name="Huang S."/>
            <person name="Brinkmann H."/>
            <person name="Rohde M."/>
            <person name="Jarek M."/>
            <person name="Friedl T."/>
            <person name="Seufert S."/>
            <person name="Schumacher M."/>
            <person name="Overmann J."/>
            <person name="Neumann-Schaal M."/>
            <person name="Petersen J."/>
        </authorList>
    </citation>
    <scope>NUCLEOTIDE SEQUENCE [LARGE SCALE GENOMIC DNA]</scope>
    <source>
        <strain evidence="10">PCC 7102</strain>
    </source>
</reference>
<dbReference type="Proteomes" id="UP000271624">
    <property type="component" value="Unassembled WGS sequence"/>
</dbReference>
<dbReference type="AlphaFoldDB" id="A0A433VPC1"/>